<protein>
    <recommendedName>
        <fullName evidence="7">H/ACA ribonucleoprotein complex subunit</fullName>
    </recommendedName>
</protein>
<dbReference type="GO" id="GO:0003723">
    <property type="term" value="F:RNA binding"/>
    <property type="evidence" value="ECO:0007669"/>
    <property type="project" value="UniProtKB-KW"/>
</dbReference>
<dbReference type="InterPro" id="IPR040309">
    <property type="entry name" value="Naf1"/>
</dbReference>
<feature type="compositionally biased region" description="Acidic residues" evidence="8">
    <location>
        <begin position="255"/>
        <end position="270"/>
    </location>
</feature>
<dbReference type="GO" id="GO:0005730">
    <property type="term" value="C:nucleolus"/>
    <property type="evidence" value="ECO:0007669"/>
    <property type="project" value="UniProtKB-SubCell"/>
</dbReference>
<dbReference type="GO" id="GO:0000493">
    <property type="term" value="P:box H/ACA snoRNP assembly"/>
    <property type="evidence" value="ECO:0007669"/>
    <property type="project" value="InterPro"/>
</dbReference>
<evidence type="ECO:0000256" key="3">
    <source>
        <dbReference type="ARBA" id="ARBA00022552"/>
    </source>
</evidence>
<comment type="subunit">
    <text evidence="7">Component of the small nucleolar ribonucleoprotein particles containing H/ACA-type snoRNAs (H/ACA snoRNPs).</text>
</comment>
<comment type="function">
    <text evidence="7">Required for ribosome biogenesis. Part of a complex which catalyzes pseudouridylation of rRNA. This involves the isomerization of uridine such that the ribose is subsequently attached to C5, instead of the normal N1. Pseudouridine ("psi") residues may serve to stabilize the conformation of rRNAs.</text>
</comment>
<keyword evidence="4" id="KW-0597">Phosphoprotein</keyword>
<dbReference type="OrthoDB" id="21550at2759"/>
<dbReference type="PANTHER" id="PTHR31633">
    <property type="entry name" value="H/ACA RIBONUCLEOPROTEIN COMPLEX NON-CORE SUBUNIT NAF1"/>
    <property type="match status" value="1"/>
</dbReference>
<dbReference type="SUPFAM" id="SSF50447">
    <property type="entry name" value="Translation proteins"/>
    <property type="match status" value="1"/>
</dbReference>
<evidence type="ECO:0000256" key="4">
    <source>
        <dbReference type="ARBA" id="ARBA00022553"/>
    </source>
</evidence>
<keyword evidence="7" id="KW-0687">Ribonucleoprotein</keyword>
<dbReference type="GO" id="GO:0001522">
    <property type="term" value="P:pseudouridine synthesis"/>
    <property type="evidence" value="ECO:0007669"/>
    <property type="project" value="InterPro"/>
</dbReference>
<organism evidence="9 10">
    <name type="scientific">Psylliodes chrysocephalus</name>
    <dbReference type="NCBI Taxonomy" id="3402493"/>
    <lineage>
        <taxon>Eukaryota</taxon>
        <taxon>Metazoa</taxon>
        <taxon>Ecdysozoa</taxon>
        <taxon>Arthropoda</taxon>
        <taxon>Hexapoda</taxon>
        <taxon>Insecta</taxon>
        <taxon>Pterygota</taxon>
        <taxon>Neoptera</taxon>
        <taxon>Endopterygota</taxon>
        <taxon>Coleoptera</taxon>
        <taxon>Polyphaga</taxon>
        <taxon>Cucujiformia</taxon>
        <taxon>Chrysomeloidea</taxon>
        <taxon>Chrysomelidae</taxon>
        <taxon>Galerucinae</taxon>
        <taxon>Alticini</taxon>
        <taxon>Psylliodes</taxon>
    </lineage>
</organism>
<reference evidence="9" key="1">
    <citation type="submission" date="2022-01" db="EMBL/GenBank/DDBJ databases">
        <authorList>
            <person name="King R."/>
        </authorList>
    </citation>
    <scope>NUCLEOTIDE SEQUENCE</scope>
</reference>
<feature type="region of interest" description="Disordered" evidence="8">
    <location>
        <begin position="255"/>
        <end position="293"/>
    </location>
</feature>
<dbReference type="InterPro" id="IPR007504">
    <property type="entry name" value="H/ACA_rnp_Gar1/Naf1"/>
</dbReference>
<proteinExistence type="inferred from homology"/>
<dbReference type="GO" id="GO:0005732">
    <property type="term" value="C:sno(s)RNA-containing ribonucleoprotein complex"/>
    <property type="evidence" value="ECO:0007669"/>
    <property type="project" value="InterPro"/>
</dbReference>
<evidence type="ECO:0000313" key="9">
    <source>
        <dbReference type="EMBL" id="CAH1108685.1"/>
    </source>
</evidence>
<evidence type="ECO:0000256" key="2">
    <source>
        <dbReference type="ARBA" id="ARBA00022517"/>
    </source>
</evidence>
<keyword evidence="5 7" id="KW-0694">RNA-binding</keyword>
<gene>
    <name evidence="9" type="ORF">PSYICH_LOCUS9279</name>
</gene>
<keyword evidence="2 7" id="KW-0690">Ribosome biogenesis</keyword>
<feature type="region of interest" description="Disordered" evidence="8">
    <location>
        <begin position="84"/>
        <end position="112"/>
    </location>
</feature>
<keyword evidence="6 7" id="KW-0539">Nucleus</keyword>
<feature type="compositionally biased region" description="Basic and acidic residues" evidence="8">
    <location>
        <begin position="283"/>
        <end position="293"/>
    </location>
</feature>
<dbReference type="InterPro" id="IPR009000">
    <property type="entry name" value="Transl_B-barrel_sf"/>
</dbReference>
<dbReference type="InterPro" id="IPR038664">
    <property type="entry name" value="Gar1/Naf1_Cbf5-bd_sf"/>
</dbReference>
<sequence>MDIANTKDCSSHTVEEITAPSPNIQEVVDKVDKLDIVDTQNNISAVILKNQTSSLRNLLIYDSESSDNEERGCEEILQLPVFSNSCSSSDSESDSKECLESSEDDDKPVFVPSTHKKIHDDEVANKIVEPTIDLSDVQINFSKEQFEHIGHIKNFIDALVTVESLANIDSYNLDTLLFIDNETSKKILGAINDVIGPVYQPVYCVQLRDAKEIETLDLKEGMKVYSAPRSSYTKYVFLNDLIRMKGTDASWLGDEELPSDEIDSSDDECQSEQHSIRKRHHNNSLERHKQFEHTENRCNTIKNQMTNMFDKLRTKQNVKHIHMFPHGFNPNIPPPNMQHNVRNAPW</sequence>
<dbReference type="GO" id="GO:0006364">
    <property type="term" value="P:rRNA processing"/>
    <property type="evidence" value="ECO:0007669"/>
    <property type="project" value="UniProtKB-KW"/>
</dbReference>
<keyword evidence="10" id="KW-1185">Reference proteome</keyword>
<comment type="similarity">
    <text evidence="7">Belongs to the GAR1 family.</text>
</comment>
<keyword evidence="3 7" id="KW-0698">rRNA processing</keyword>
<evidence type="ECO:0000256" key="6">
    <source>
        <dbReference type="ARBA" id="ARBA00023242"/>
    </source>
</evidence>
<accession>A0A9P0CZM2</accession>
<comment type="subcellular location">
    <subcellularLocation>
        <location evidence="7">Nucleus</location>
        <location evidence="7">Nucleolus</location>
    </subcellularLocation>
</comment>
<dbReference type="EMBL" id="OV651815">
    <property type="protein sequence ID" value="CAH1108685.1"/>
    <property type="molecule type" value="Genomic_DNA"/>
</dbReference>
<evidence type="ECO:0000313" key="10">
    <source>
        <dbReference type="Proteomes" id="UP001153636"/>
    </source>
</evidence>
<dbReference type="Proteomes" id="UP001153636">
    <property type="component" value="Chromosome 3"/>
</dbReference>
<evidence type="ECO:0000256" key="1">
    <source>
        <dbReference type="ARBA" id="ARBA00009801"/>
    </source>
</evidence>
<dbReference type="PANTHER" id="PTHR31633:SF1">
    <property type="entry name" value="H_ACA RIBONUCLEOPROTEIN COMPLEX NON-CORE SUBUNIT NAF1"/>
    <property type="match status" value="1"/>
</dbReference>
<name>A0A9P0CZM2_9CUCU</name>
<dbReference type="Pfam" id="PF04410">
    <property type="entry name" value="Gar1"/>
    <property type="match status" value="1"/>
</dbReference>
<dbReference type="AlphaFoldDB" id="A0A9P0CZM2"/>
<evidence type="ECO:0000256" key="8">
    <source>
        <dbReference type="SAM" id="MobiDB-lite"/>
    </source>
</evidence>
<evidence type="ECO:0000256" key="7">
    <source>
        <dbReference type="RuleBase" id="RU364004"/>
    </source>
</evidence>
<evidence type="ECO:0000256" key="5">
    <source>
        <dbReference type="ARBA" id="ARBA00022884"/>
    </source>
</evidence>
<comment type="similarity">
    <text evidence="1">Belongs to the NAF1 family.</text>
</comment>
<dbReference type="Gene3D" id="2.40.10.230">
    <property type="entry name" value="Probable tRNA pseudouridine synthase domain"/>
    <property type="match status" value="1"/>
</dbReference>